<evidence type="ECO:0000256" key="6">
    <source>
        <dbReference type="ARBA" id="ARBA00023242"/>
    </source>
</evidence>
<evidence type="ECO:0000256" key="7">
    <source>
        <dbReference type="SAM" id="MobiDB-lite"/>
    </source>
</evidence>
<evidence type="ECO:0000313" key="11">
    <source>
        <dbReference type="Proteomes" id="UP000294933"/>
    </source>
</evidence>
<dbReference type="InterPro" id="IPR041178">
    <property type="entry name" value="RPA43_OB"/>
</dbReference>
<dbReference type="Gene3D" id="3.30.1490.120">
    <property type="entry name" value="RNA polymerase Rpb7-like, N-terminal domain"/>
    <property type="match status" value="1"/>
</dbReference>
<evidence type="ECO:0000256" key="2">
    <source>
        <dbReference type="ARBA" id="ARBA00005930"/>
    </source>
</evidence>
<feature type="domain" description="RPA43 OB" evidence="9">
    <location>
        <begin position="138"/>
        <end position="268"/>
    </location>
</feature>
<evidence type="ECO:0000256" key="3">
    <source>
        <dbReference type="ARBA" id="ARBA00022478"/>
    </source>
</evidence>
<dbReference type="STRING" id="50990.A0A4Y7QGW8"/>
<comment type="subcellular location">
    <subcellularLocation>
        <location evidence="1">Nucleus</location>
        <location evidence="1">Nucleolus</location>
    </subcellularLocation>
</comment>
<dbReference type="PANTHER" id="PTHR12709">
    <property type="entry name" value="DNA-DIRECTED RNA POLYMERASE II, III"/>
    <property type="match status" value="1"/>
</dbReference>
<dbReference type="Gene3D" id="2.40.50.1060">
    <property type="match status" value="1"/>
</dbReference>
<dbReference type="Proteomes" id="UP000294933">
    <property type="component" value="Unassembled WGS sequence"/>
</dbReference>
<dbReference type="Pfam" id="PF03876">
    <property type="entry name" value="SHS2_Rpb7-N"/>
    <property type="match status" value="1"/>
</dbReference>
<keyword evidence="3" id="KW-0240">DNA-directed RNA polymerase</keyword>
<feature type="region of interest" description="Disordered" evidence="7">
    <location>
        <begin position="1"/>
        <end position="58"/>
    </location>
</feature>
<dbReference type="GO" id="GO:0006352">
    <property type="term" value="P:DNA-templated transcription initiation"/>
    <property type="evidence" value="ECO:0007669"/>
    <property type="project" value="InterPro"/>
</dbReference>
<dbReference type="EMBL" id="ML170162">
    <property type="protein sequence ID" value="TDL26089.1"/>
    <property type="molecule type" value="Genomic_DNA"/>
</dbReference>
<dbReference type="InterPro" id="IPR036898">
    <property type="entry name" value="RNA_pol_Rpb7-like_N_sf"/>
</dbReference>
<dbReference type="VEuPathDB" id="FungiDB:BD410DRAFT_716867"/>
<comment type="similarity">
    <text evidence="2">Belongs to the eukaryotic RPA43 RNA polymerase subunit family.</text>
</comment>
<evidence type="ECO:0000256" key="5">
    <source>
        <dbReference type="ARBA" id="ARBA00023163"/>
    </source>
</evidence>
<evidence type="ECO:0000259" key="8">
    <source>
        <dbReference type="Pfam" id="PF03876"/>
    </source>
</evidence>
<evidence type="ECO:0000259" key="9">
    <source>
        <dbReference type="Pfam" id="PF17875"/>
    </source>
</evidence>
<dbReference type="InterPro" id="IPR045113">
    <property type="entry name" value="Rpb7-like"/>
</dbReference>
<name>A0A4Y7QGW8_9AGAM</name>
<dbReference type="GO" id="GO:0006362">
    <property type="term" value="P:transcription elongation by RNA polymerase I"/>
    <property type="evidence" value="ECO:0007669"/>
    <property type="project" value="TreeGrafter"/>
</dbReference>
<feature type="compositionally biased region" description="Basic residues" evidence="7">
    <location>
        <begin position="41"/>
        <end position="50"/>
    </location>
</feature>
<keyword evidence="4" id="KW-0597">Phosphoprotein</keyword>
<dbReference type="AlphaFoldDB" id="A0A4Y7QGW8"/>
<keyword evidence="11" id="KW-1185">Reference proteome</keyword>
<evidence type="ECO:0000256" key="1">
    <source>
        <dbReference type="ARBA" id="ARBA00004604"/>
    </source>
</evidence>
<accession>A0A4Y7QGW8</accession>
<dbReference type="OrthoDB" id="10250504at2759"/>
<evidence type="ECO:0000256" key="4">
    <source>
        <dbReference type="ARBA" id="ARBA00022553"/>
    </source>
</evidence>
<organism evidence="10 11">
    <name type="scientific">Rickenella mellea</name>
    <dbReference type="NCBI Taxonomy" id="50990"/>
    <lineage>
        <taxon>Eukaryota</taxon>
        <taxon>Fungi</taxon>
        <taxon>Dikarya</taxon>
        <taxon>Basidiomycota</taxon>
        <taxon>Agaricomycotina</taxon>
        <taxon>Agaricomycetes</taxon>
        <taxon>Hymenochaetales</taxon>
        <taxon>Rickenellaceae</taxon>
        <taxon>Rickenella</taxon>
    </lineage>
</organism>
<proteinExistence type="inferred from homology"/>
<feature type="region of interest" description="Disordered" evidence="7">
    <location>
        <begin position="184"/>
        <end position="203"/>
    </location>
</feature>
<sequence length="318" mass="34302">MSLEATASSPPAKKRKHLDDSGDALKRVKKDKEGKPEKKDKTKKKDKKGKGRAEESANGEFQLVTASVSVSIPPIFAGNPMAGVEEMLDSLVMRYVPALQGVLLSHSNIRFLTRTAMIKGDCPFANCDVGFDATVWSPRVGMKLNGKINLCSPDHISLLVHKTFNVSIPRHHIPTENWEFEYGPAENDPEFGAGAGGEEASTRSEIDALPDADSMNVDGGDSSEGVEEGGTWIHKVTGDKLGGAEGELEFTVVGYTIANQMLSLVGSIQLDPFSPEHVARPAVLSSVKERAVVDVMDETHGSEEDVFAALGRLEDEEE</sequence>
<dbReference type="GO" id="GO:0005736">
    <property type="term" value="C:RNA polymerase I complex"/>
    <property type="evidence" value="ECO:0007669"/>
    <property type="project" value="TreeGrafter"/>
</dbReference>
<feature type="compositionally biased region" description="Basic and acidic residues" evidence="7">
    <location>
        <begin position="17"/>
        <end position="40"/>
    </location>
</feature>
<protein>
    <submittedName>
        <fullName evidence="10">Uncharacterized protein</fullName>
    </submittedName>
</protein>
<dbReference type="CDD" id="cd04328">
    <property type="entry name" value="RNAP_I_Rpa43_N"/>
    <property type="match status" value="1"/>
</dbReference>
<dbReference type="PANTHER" id="PTHR12709:SF5">
    <property type="entry name" value="DNA-DIRECTED RNA POLYMERASE I SUBUNIT RPA43"/>
    <property type="match status" value="1"/>
</dbReference>
<dbReference type="InterPro" id="IPR005576">
    <property type="entry name" value="Rpb7-like_N"/>
</dbReference>
<keyword evidence="6" id="KW-0539">Nucleus</keyword>
<keyword evidence="5" id="KW-0804">Transcription</keyword>
<dbReference type="InterPro" id="IPR041901">
    <property type="entry name" value="RNAP_I_Rpa43_N"/>
</dbReference>
<dbReference type="Pfam" id="PF17875">
    <property type="entry name" value="RPA43_OB"/>
    <property type="match status" value="1"/>
</dbReference>
<reference evidence="10 11" key="1">
    <citation type="submission" date="2018-06" db="EMBL/GenBank/DDBJ databases">
        <title>A transcriptomic atlas of mushroom development highlights an independent origin of complex multicellularity.</title>
        <authorList>
            <consortium name="DOE Joint Genome Institute"/>
            <person name="Krizsan K."/>
            <person name="Almasi E."/>
            <person name="Merenyi Z."/>
            <person name="Sahu N."/>
            <person name="Viragh M."/>
            <person name="Koszo T."/>
            <person name="Mondo S."/>
            <person name="Kiss B."/>
            <person name="Balint B."/>
            <person name="Kues U."/>
            <person name="Barry K."/>
            <person name="Hegedus J.C."/>
            <person name="Henrissat B."/>
            <person name="Johnson J."/>
            <person name="Lipzen A."/>
            <person name="Ohm R."/>
            <person name="Nagy I."/>
            <person name="Pangilinan J."/>
            <person name="Yan J."/>
            <person name="Xiong Y."/>
            <person name="Grigoriev I.V."/>
            <person name="Hibbett D.S."/>
            <person name="Nagy L.G."/>
        </authorList>
    </citation>
    <scope>NUCLEOTIDE SEQUENCE [LARGE SCALE GENOMIC DNA]</scope>
    <source>
        <strain evidence="10 11">SZMC22713</strain>
    </source>
</reference>
<gene>
    <name evidence="10" type="ORF">BD410DRAFT_716867</name>
</gene>
<evidence type="ECO:0000313" key="10">
    <source>
        <dbReference type="EMBL" id="TDL26089.1"/>
    </source>
</evidence>
<feature type="domain" description="RNA polymerase Rpb7-like N-terminal" evidence="8">
    <location>
        <begin position="70"/>
        <end position="121"/>
    </location>
</feature>